<proteinExistence type="predicted"/>
<reference evidence="4" key="2">
    <citation type="journal article" date="2018" name="BMC Genomics">
        <title>A manually annotated Actinidia chinensis var. chinensis (kiwifruit) genome highlights the challenges associated with draft genomes and gene prediction in plants.</title>
        <authorList>
            <person name="Pilkington S.M."/>
            <person name="Crowhurst R."/>
            <person name="Hilario E."/>
            <person name="Nardozza S."/>
            <person name="Fraser L."/>
            <person name="Peng Y."/>
            <person name="Gunaseelan K."/>
            <person name="Simpson R."/>
            <person name="Tahir J."/>
            <person name="Deroles S.C."/>
            <person name="Templeton K."/>
            <person name="Luo Z."/>
            <person name="Davy M."/>
            <person name="Cheng C."/>
            <person name="McNeilage M."/>
            <person name="Scaglione D."/>
            <person name="Liu Y."/>
            <person name="Zhang Q."/>
            <person name="Datson P."/>
            <person name="De Silva N."/>
            <person name="Gardiner S.E."/>
            <person name="Bassett H."/>
            <person name="Chagne D."/>
            <person name="McCallum J."/>
            <person name="Dzierzon H."/>
            <person name="Deng C."/>
            <person name="Wang Y.Y."/>
            <person name="Barron L."/>
            <person name="Manako K."/>
            <person name="Bowen J."/>
            <person name="Foster T.M."/>
            <person name="Erridge Z.A."/>
            <person name="Tiffin H."/>
            <person name="Waite C.N."/>
            <person name="Davies K.M."/>
            <person name="Grierson E.P."/>
            <person name="Laing W.A."/>
            <person name="Kirk R."/>
            <person name="Chen X."/>
            <person name="Wood M."/>
            <person name="Montefiori M."/>
            <person name="Brummell D.A."/>
            <person name="Schwinn K.E."/>
            <person name="Catanach A."/>
            <person name="Fullerton C."/>
            <person name="Li D."/>
            <person name="Meiyalaghan S."/>
            <person name="Nieuwenhuizen N."/>
            <person name="Read N."/>
            <person name="Prakash R."/>
            <person name="Hunter D."/>
            <person name="Zhang H."/>
            <person name="McKenzie M."/>
            <person name="Knabel M."/>
            <person name="Harris A."/>
            <person name="Allan A.C."/>
            <person name="Gleave A."/>
            <person name="Chen A."/>
            <person name="Janssen B.J."/>
            <person name="Plunkett B."/>
            <person name="Ampomah-Dwamena C."/>
            <person name="Voogd C."/>
            <person name="Leif D."/>
            <person name="Lafferty D."/>
            <person name="Souleyre E.J.F."/>
            <person name="Varkonyi-Gasic E."/>
            <person name="Gambi F."/>
            <person name="Hanley J."/>
            <person name="Yao J.L."/>
            <person name="Cheung J."/>
            <person name="David K.M."/>
            <person name="Warren B."/>
            <person name="Marsh K."/>
            <person name="Snowden K.C."/>
            <person name="Lin-Wang K."/>
            <person name="Brian L."/>
            <person name="Martinez-Sanchez M."/>
            <person name="Wang M."/>
            <person name="Ileperuma N."/>
            <person name="Macnee N."/>
            <person name="Campin R."/>
            <person name="McAtee P."/>
            <person name="Drummond R.S.M."/>
            <person name="Espley R.V."/>
            <person name="Ireland H.S."/>
            <person name="Wu R."/>
            <person name="Atkinson R.G."/>
            <person name="Karunairetnam S."/>
            <person name="Bulley S."/>
            <person name="Chunkath S."/>
            <person name="Hanley Z."/>
            <person name="Storey R."/>
            <person name="Thrimawithana A.H."/>
            <person name="Thomson S."/>
            <person name="David C."/>
            <person name="Testolin R."/>
            <person name="Huang H."/>
            <person name="Hellens R.P."/>
            <person name="Schaffer R.J."/>
        </authorList>
    </citation>
    <scope>NUCLEOTIDE SEQUENCE [LARGE SCALE GENOMIC DNA]</scope>
    <source>
        <strain evidence="4">cv. Red5</strain>
    </source>
</reference>
<evidence type="ECO:0000256" key="2">
    <source>
        <dbReference type="SAM" id="Phobius"/>
    </source>
</evidence>
<protein>
    <submittedName>
        <fullName evidence="3">E-Cad/CTF3 like</fullName>
    </submittedName>
</protein>
<feature type="region of interest" description="Disordered" evidence="1">
    <location>
        <begin position="147"/>
        <end position="176"/>
    </location>
</feature>
<evidence type="ECO:0000313" key="3">
    <source>
        <dbReference type="EMBL" id="PSS15464.1"/>
    </source>
</evidence>
<keyword evidence="2" id="KW-1133">Transmembrane helix</keyword>
<keyword evidence="4" id="KW-1185">Reference proteome</keyword>
<dbReference type="Proteomes" id="UP000241394">
    <property type="component" value="Chromosome LG12"/>
</dbReference>
<gene>
    <name evidence="3" type="ORF">CEY00_Acc12955</name>
</gene>
<dbReference type="EMBL" id="NKQK01000012">
    <property type="protein sequence ID" value="PSS15464.1"/>
    <property type="molecule type" value="Genomic_DNA"/>
</dbReference>
<dbReference type="Gramene" id="PSS15464">
    <property type="protein sequence ID" value="PSS15464"/>
    <property type="gene ID" value="CEY00_Acc12955"/>
</dbReference>
<reference evidence="3 4" key="1">
    <citation type="submission" date="2017-07" db="EMBL/GenBank/DDBJ databases">
        <title>An improved, manually edited Actinidia chinensis var. chinensis (kiwifruit) genome highlights the challenges associated with draft genomes and gene prediction in plants.</title>
        <authorList>
            <person name="Pilkington S."/>
            <person name="Crowhurst R."/>
            <person name="Hilario E."/>
            <person name="Nardozza S."/>
            <person name="Fraser L."/>
            <person name="Peng Y."/>
            <person name="Gunaseelan K."/>
            <person name="Simpson R."/>
            <person name="Tahir J."/>
            <person name="Deroles S."/>
            <person name="Templeton K."/>
            <person name="Luo Z."/>
            <person name="Davy M."/>
            <person name="Cheng C."/>
            <person name="Mcneilage M."/>
            <person name="Scaglione D."/>
            <person name="Liu Y."/>
            <person name="Zhang Q."/>
            <person name="Datson P."/>
            <person name="De Silva N."/>
            <person name="Gardiner S."/>
            <person name="Bassett H."/>
            <person name="Chagne D."/>
            <person name="Mccallum J."/>
            <person name="Dzierzon H."/>
            <person name="Deng C."/>
            <person name="Wang Y.-Y."/>
            <person name="Barron N."/>
            <person name="Manako K."/>
            <person name="Bowen J."/>
            <person name="Foster T."/>
            <person name="Erridge Z."/>
            <person name="Tiffin H."/>
            <person name="Waite C."/>
            <person name="Davies K."/>
            <person name="Grierson E."/>
            <person name="Laing W."/>
            <person name="Kirk R."/>
            <person name="Chen X."/>
            <person name="Wood M."/>
            <person name="Montefiori M."/>
            <person name="Brummell D."/>
            <person name="Schwinn K."/>
            <person name="Catanach A."/>
            <person name="Fullerton C."/>
            <person name="Li D."/>
            <person name="Meiyalaghan S."/>
            <person name="Nieuwenhuizen N."/>
            <person name="Read N."/>
            <person name="Prakash R."/>
            <person name="Hunter D."/>
            <person name="Zhang H."/>
            <person name="Mckenzie M."/>
            <person name="Knabel M."/>
            <person name="Harris A."/>
            <person name="Allan A."/>
            <person name="Chen A."/>
            <person name="Janssen B."/>
            <person name="Plunkett B."/>
            <person name="Dwamena C."/>
            <person name="Voogd C."/>
            <person name="Leif D."/>
            <person name="Lafferty D."/>
            <person name="Souleyre E."/>
            <person name="Varkonyi-Gasic E."/>
            <person name="Gambi F."/>
            <person name="Hanley J."/>
            <person name="Yao J.-L."/>
            <person name="Cheung J."/>
            <person name="David K."/>
            <person name="Warren B."/>
            <person name="Marsh K."/>
            <person name="Snowden K."/>
            <person name="Lin-Wang K."/>
            <person name="Brian L."/>
            <person name="Martinez-Sanchez M."/>
            <person name="Wang M."/>
            <person name="Ileperuma N."/>
            <person name="Macnee N."/>
            <person name="Campin R."/>
            <person name="Mcatee P."/>
            <person name="Drummond R."/>
            <person name="Espley R."/>
            <person name="Ireland H."/>
            <person name="Wu R."/>
            <person name="Atkinson R."/>
            <person name="Karunairetnam S."/>
            <person name="Bulley S."/>
            <person name="Chunkath S."/>
            <person name="Hanley Z."/>
            <person name="Storey R."/>
            <person name="Thrimawithana A."/>
            <person name="Thomson S."/>
            <person name="David C."/>
            <person name="Testolin R."/>
        </authorList>
    </citation>
    <scope>NUCLEOTIDE SEQUENCE [LARGE SCALE GENOMIC DNA]</scope>
    <source>
        <strain evidence="4">cv. Red5</strain>
        <tissue evidence="3">Young leaf</tissue>
    </source>
</reference>
<keyword evidence="2" id="KW-0812">Transmembrane</keyword>
<feature type="transmembrane region" description="Helical" evidence="2">
    <location>
        <begin position="39"/>
        <end position="61"/>
    </location>
</feature>
<sequence length="176" mass="19605">MPPNFTGLCLPLTLSHLNSLLLCGFLLSPHIHFCFVTHISLLLAGQLVGALALFTSHSLLLRNPHLPPPRWPIGRSLGPVHQRKIERFAAEIAPRPVRSEVTGEIGMRDLDGHVCDANAMFVMQFGALIMTCAVHSCWVREYEGLEAERERGEREEEESEDCEGTRRVHGECGKNS</sequence>
<dbReference type="InParanoid" id="A0A2R6QUN9"/>
<evidence type="ECO:0000256" key="1">
    <source>
        <dbReference type="SAM" id="MobiDB-lite"/>
    </source>
</evidence>
<comment type="caution">
    <text evidence="3">The sequence shown here is derived from an EMBL/GenBank/DDBJ whole genome shotgun (WGS) entry which is preliminary data.</text>
</comment>
<feature type="compositionally biased region" description="Basic and acidic residues" evidence="1">
    <location>
        <begin position="163"/>
        <end position="176"/>
    </location>
</feature>
<organism evidence="3 4">
    <name type="scientific">Actinidia chinensis var. chinensis</name>
    <name type="common">Chinese soft-hair kiwi</name>
    <dbReference type="NCBI Taxonomy" id="1590841"/>
    <lineage>
        <taxon>Eukaryota</taxon>
        <taxon>Viridiplantae</taxon>
        <taxon>Streptophyta</taxon>
        <taxon>Embryophyta</taxon>
        <taxon>Tracheophyta</taxon>
        <taxon>Spermatophyta</taxon>
        <taxon>Magnoliopsida</taxon>
        <taxon>eudicotyledons</taxon>
        <taxon>Gunneridae</taxon>
        <taxon>Pentapetalae</taxon>
        <taxon>asterids</taxon>
        <taxon>Ericales</taxon>
        <taxon>Actinidiaceae</taxon>
        <taxon>Actinidia</taxon>
    </lineage>
</organism>
<evidence type="ECO:0000313" key="4">
    <source>
        <dbReference type="Proteomes" id="UP000241394"/>
    </source>
</evidence>
<name>A0A2R6QUN9_ACTCC</name>
<accession>A0A2R6QUN9</accession>
<dbReference type="AlphaFoldDB" id="A0A2R6QUN9"/>
<keyword evidence="2" id="KW-0472">Membrane</keyword>